<dbReference type="AlphaFoldDB" id="A0AAX1VLD8"/>
<protein>
    <submittedName>
        <fullName evidence="2">Uncharacterized protein</fullName>
    </submittedName>
</protein>
<organism evidence="2 3">
    <name type="scientific">Pseudomonas amygdali pv. tabaci</name>
    <name type="common">Pseudomonas syringae pv. tabaci</name>
    <dbReference type="NCBI Taxonomy" id="322"/>
    <lineage>
        <taxon>Bacteria</taxon>
        <taxon>Pseudomonadati</taxon>
        <taxon>Pseudomonadota</taxon>
        <taxon>Gammaproteobacteria</taxon>
        <taxon>Pseudomonadales</taxon>
        <taxon>Pseudomonadaceae</taxon>
        <taxon>Pseudomonas</taxon>
        <taxon>Pseudomonas amygdali</taxon>
    </lineage>
</organism>
<gene>
    <name evidence="2" type="ORF">ALQ89_01404</name>
</gene>
<name>A0AAX1VLD8_PSEAJ</name>
<keyword evidence="1" id="KW-1133">Transmembrane helix</keyword>
<keyword evidence="1" id="KW-0472">Membrane</keyword>
<evidence type="ECO:0000313" key="2">
    <source>
        <dbReference type="EMBL" id="RML75174.1"/>
    </source>
</evidence>
<reference evidence="2 3" key="1">
    <citation type="submission" date="2018-08" db="EMBL/GenBank/DDBJ databases">
        <title>Recombination of ecologically and evolutionarily significant loci maintains genetic cohesion in the Pseudomonas syringae species complex.</title>
        <authorList>
            <person name="Dillon M."/>
            <person name="Thakur S."/>
            <person name="Almeida R.N.D."/>
            <person name="Weir B.S."/>
            <person name="Guttman D.S."/>
        </authorList>
    </citation>
    <scope>NUCLEOTIDE SEQUENCE [LARGE SCALE GENOMIC DNA]</scope>
    <source>
        <strain evidence="2 3">ICMP 2851</strain>
    </source>
</reference>
<dbReference type="Proteomes" id="UP000280350">
    <property type="component" value="Unassembled WGS sequence"/>
</dbReference>
<feature type="transmembrane region" description="Helical" evidence="1">
    <location>
        <begin position="49"/>
        <end position="66"/>
    </location>
</feature>
<accession>A0AAX1VLD8</accession>
<proteinExistence type="predicted"/>
<evidence type="ECO:0000256" key="1">
    <source>
        <dbReference type="SAM" id="Phobius"/>
    </source>
</evidence>
<keyword evidence="1" id="KW-0812">Transmembrane</keyword>
<feature type="transmembrane region" description="Helical" evidence="1">
    <location>
        <begin position="12"/>
        <end position="29"/>
    </location>
</feature>
<dbReference type="EMBL" id="RBNX01000239">
    <property type="protein sequence ID" value="RML75174.1"/>
    <property type="molecule type" value="Genomic_DNA"/>
</dbReference>
<evidence type="ECO:0000313" key="3">
    <source>
        <dbReference type="Proteomes" id="UP000280350"/>
    </source>
</evidence>
<sequence>MNGKALSKLGRIYLLAALRISLSQAGYFSPQFFYGPHEIGDQCHRVELLNTWIAILVRTVFLPGYGKRVNCRRLMRDQTLEYRIATFEKVAKFFALIGNNTIGANSVKEGFRGEVLDVLLDPIIRRKQGGAVAACYIGRRLRSLVAVELLVRETSLNPILIFSRRGLWRGYS</sequence>
<comment type="caution">
    <text evidence="2">The sequence shown here is derived from an EMBL/GenBank/DDBJ whole genome shotgun (WGS) entry which is preliminary data.</text>
</comment>